<evidence type="ECO:0000256" key="1">
    <source>
        <dbReference type="ARBA" id="ARBA00009108"/>
    </source>
</evidence>
<protein>
    <submittedName>
        <fullName evidence="2">Division initiation protein</fullName>
    </submittedName>
</protein>
<dbReference type="Gene3D" id="3.30.70.1880">
    <property type="entry name" value="Protein of unknown function DUF881"/>
    <property type="match status" value="1"/>
</dbReference>
<dbReference type="PANTHER" id="PTHR37313">
    <property type="entry name" value="UPF0749 PROTEIN RV1825"/>
    <property type="match status" value="1"/>
</dbReference>
<dbReference type="EMBL" id="CYZV01000008">
    <property type="protein sequence ID" value="CUN89931.1"/>
    <property type="molecule type" value="Genomic_DNA"/>
</dbReference>
<proteinExistence type="inferred from homology"/>
<evidence type="ECO:0000313" key="3">
    <source>
        <dbReference type="Proteomes" id="UP000095558"/>
    </source>
</evidence>
<gene>
    <name evidence="2" type="ORF">ERS852470_00975</name>
</gene>
<dbReference type="PANTHER" id="PTHR37313:SF2">
    <property type="entry name" value="UPF0749 PROTEIN YLXX"/>
    <property type="match status" value="1"/>
</dbReference>
<dbReference type="Proteomes" id="UP000095558">
    <property type="component" value="Unassembled WGS sequence"/>
</dbReference>
<dbReference type="OrthoDB" id="9776196at2"/>
<organism evidence="2 3">
    <name type="scientific">Clostridium disporicum</name>
    <dbReference type="NCBI Taxonomy" id="84024"/>
    <lineage>
        <taxon>Bacteria</taxon>
        <taxon>Bacillati</taxon>
        <taxon>Bacillota</taxon>
        <taxon>Clostridia</taxon>
        <taxon>Eubacteriales</taxon>
        <taxon>Clostridiaceae</taxon>
        <taxon>Clostridium</taxon>
    </lineage>
</organism>
<accession>A0A174AMF3</accession>
<comment type="similarity">
    <text evidence="1">Belongs to the UPF0749 family.</text>
</comment>
<reference evidence="2 3" key="1">
    <citation type="submission" date="2015-09" db="EMBL/GenBank/DDBJ databases">
        <authorList>
            <consortium name="Pathogen Informatics"/>
        </authorList>
    </citation>
    <scope>NUCLEOTIDE SEQUENCE [LARGE SCALE GENOMIC DNA]</scope>
    <source>
        <strain evidence="2 3">2789STDY5834855</strain>
    </source>
</reference>
<sequence length="245" mass="27378">MIKNTSKFFILLASILIGFLIVVNVGKNSINGFFNMNSIEYKDAIEERNKLYYDITALSEDNYELIKRIALLDVDDDGNSEKVVEHMKEQLDIYSLLSGVDATKGSGIILTINDGDYNIHTDSQDEVNGKTLHSTDAALILNELRTAGAEAIAINNYRVLNTTGLVCAWAFIRFEENGNDMEGAPFKFYAIGDPDQLEAALLAEGSHINELLIRKLKITIDKYDEMELPKAVKSISPKFMERADN</sequence>
<dbReference type="Pfam" id="PF05949">
    <property type="entry name" value="DUF881"/>
    <property type="match status" value="1"/>
</dbReference>
<dbReference type="AlphaFoldDB" id="A0A174AMF3"/>
<dbReference type="InterPro" id="IPR010273">
    <property type="entry name" value="DUF881"/>
</dbReference>
<evidence type="ECO:0000313" key="2">
    <source>
        <dbReference type="EMBL" id="CUN89931.1"/>
    </source>
</evidence>
<name>A0A174AMF3_9CLOT</name>
<dbReference type="RefSeq" id="WP_055275735.1">
    <property type="nucleotide sequence ID" value="NZ_CYZV01000008.1"/>
</dbReference>